<gene>
    <name evidence="1" type="ORF">A2866_00120</name>
</gene>
<protein>
    <recommendedName>
        <fullName evidence="3">Addiction module toxin RelE</fullName>
    </recommendedName>
</protein>
<dbReference type="AlphaFoldDB" id="A0A1F7GKT9"/>
<evidence type="ECO:0000313" key="2">
    <source>
        <dbReference type="Proteomes" id="UP000177026"/>
    </source>
</evidence>
<proteinExistence type="predicted"/>
<dbReference type="Gene3D" id="3.30.2310.20">
    <property type="entry name" value="RelE-like"/>
    <property type="match status" value="1"/>
</dbReference>
<accession>A0A1F7GKT9</accession>
<dbReference type="Proteomes" id="UP000177026">
    <property type="component" value="Unassembled WGS sequence"/>
</dbReference>
<name>A0A1F7GKT9_9BACT</name>
<dbReference type="SUPFAM" id="SSF143011">
    <property type="entry name" value="RelE-like"/>
    <property type="match status" value="1"/>
</dbReference>
<reference evidence="1 2" key="1">
    <citation type="journal article" date="2016" name="Nat. Commun.">
        <title>Thousands of microbial genomes shed light on interconnected biogeochemical processes in an aquifer system.</title>
        <authorList>
            <person name="Anantharaman K."/>
            <person name="Brown C.T."/>
            <person name="Hug L.A."/>
            <person name="Sharon I."/>
            <person name="Castelle C.J."/>
            <person name="Probst A.J."/>
            <person name="Thomas B.C."/>
            <person name="Singh A."/>
            <person name="Wilkins M.J."/>
            <person name="Karaoz U."/>
            <person name="Brodie E.L."/>
            <person name="Williams K.H."/>
            <person name="Hubbard S.S."/>
            <person name="Banfield J.F."/>
        </authorList>
    </citation>
    <scope>NUCLEOTIDE SEQUENCE [LARGE SCALE GENOMIC DNA]</scope>
</reference>
<evidence type="ECO:0008006" key="3">
    <source>
        <dbReference type="Google" id="ProtNLM"/>
    </source>
</evidence>
<evidence type="ECO:0000313" key="1">
    <source>
        <dbReference type="EMBL" id="OGK19527.1"/>
    </source>
</evidence>
<sequence length="96" mass="11490">MYVFLFAHSFRPTYKSLIKGLKDNEKRTNKALRLLKNDPFYPSLKSHKVKTRSFGERWSSWITGDLRVIWDFDPDEKEKIILFAIVTHTGTHREYK</sequence>
<comment type="caution">
    <text evidence="1">The sequence shown here is derived from an EMBL/GenBank/DDBJ whole genome shotgun (WGS) entry which is preliminary data.</text>
</comment>
<organism evidence="1 2">
    <name type="scientific">Candidatus Roizmanbacteria bacterium RIFCSPHIGHO2_01_FULL_39_8</name>
    <dbReference type="NCBI Taxonomy" id="1802033"/>
    <lineage>
        <taxon>Bacteria</taxon>
        <taxon>Candidatus Roizmaniibacteriota</taxon>
    </lineage>
</organism>
<dbReference type="InterPro" id="IPR035093">
    <property type="entry name" value="RelE/ParE_toxin_dom_sf"/>
</dbReference>
<dbReference type="EMBL" id="MFZI01000047">
    <property type="protein sequence ID" value="OGK19527.1"/>
    <property type="molecule type" value="Genomic_DNA"/>
</dbReference>